<evidence type="ECO:0000313" key="2">
    <source>
        <dbReference type="Proteomes" id="UP001219568"/>
    </source>
</evidence>
<proteinExistence type="predicted"/>
<organism evidence="1 2">
    <name type="scientific">Penicillium canescens</name>
    <dbReference type="NCBI Taxonomy" id="5083"/>
    <lineage>
        <taxon>Eukaryota</taxon>
        <taxon>Fungi</taxon>
        <taxon>Dikarya</taxon>
        <taxon>Ascomycota</taxon>
        <taxon>Pezizomycotina</taxon>
        <taxon>Eurotiomycetes</taxon>
        <taxon>Eurotiomycetidae</taxon>
        <taxon>Eurotiales</taxon>
        <taxon>Aspergillaceae</taxon>
        <taxon>Penicillium</taxon>
    </lineage>
</organism>
<keyword evidence="2" id="KW-1185">Reference proteome</keyword>
<evidence type="ECO:0000313" key="1">
    <source>
        <dbReference type="EMBL" id="KAJ6043182.1"/>
    </source>
</evidence>
<reference evidence="1" key="2">
    <citation type="submission" date="2023-01" db="EMBL/GenBank/DDBJ databases">
        <authorList>
            <person name="Petersen C."/>
        </authorList>
    </citation>
    <scope>NUCLEOTIDE SEQUENCE</scope>
    <source>
        <strain evidence="1">IBT 15450</strain>
    </source>
</reference>
<protein>
    <submittedName>
        <fullName evidence="1">Uncharacterized protein</fullName>
    </submittedName>
</protein>
<dbReference type="EMBL" id="JAQJZL010000004">
    <property type="protein sequence ID" value="KAJ6043182.1"/>
    <property type="molecule type" value="Genomic_DNA"/>
</dbReference>
<comment type="caution">
    <text evidence="1">The sequence shown here is derived from an EMBL/GenBank/DDBJ whole genome shotgun (WGS) entry which is preliminary data.</text>
</comment>
<name>A0AAD6N8T3_PENCN</name>
<dbReference type="Proteomes" id="UP001219568">
    <property type="component" value="Unassembled WGS sequence"/>
</dbReference>
<reference evidence="1" key="1">
    <citation type="journal article" date="2023" name="IMA Fungus">
        <title>Comparative genomic study of the Penicillium genus elucidates a diverse pangenome and 15 lateral gene transfer events.</title>
        <authorList>
            <person name="Petersen C."/>
            <person name="Sorensen T."/>
            <person name="Nielsen M.R."/>
            <person name="Sondergaard T.E."/>
            <person name="Sorensen J.L."/>
            <person name="Fitzpatrick D.A."/>
            <person name="Frisvad J.C."/>
            <person name="Nielsen K.L."/>
        </authorList>
    </citation>
    <scope>NUCLEOTIDE SEQUENCE</scope>
    <source>
        <strain evidence="1">IBT 15450</strain>
    </source>
</reference>
<accession>A0AAD6N8T3</accession>
<gene>
    <name evidence="1" type="ORF">N7460_004537</name>
</gene>
<dbReference type="AlphaFoldDB" id="A0AAD6N8T3"/>
<sequence length="92" mass="10257">MIIDARRFDSGFEFQVFVTPSHATDWASVAHDFVSATLNLIRWRELWLTWSDRRGIHDLHAAPVCAHGLSSGIFNQVSSPLNDSAGILPPIL</sequence>